<keyword evidence="2" id="KW-1185">Reference proteome</keyword>
<comment type="caution">
    <text evidence="1">The sequence shown here is derived from an EMBL/GenBank/DDBJ whole genome shotgun (WGS) entry which is preliminary data.</text>
</comment>
<evidence type="ECO:0000313" key="1">
    <source>
        <dbReference type="EMBL" id="CAK9075621.1"/>
    </source>
</evidence>
<proteinExistence type="predicted"/>
<dbReference type="Proteomes" id="UP001642484">
    <property type="component" value="Unassembled WGS sequence"/>
</dbReference>
<accession>A0ABP0PJ21</accession>
<protein>
    <submittedName>
        <fullName evidence="1">Uncharacterized protein</fullName>
    </submittedName>
</protein>
<organism evidence="1 2">
    <name type="scientific">Durusdinium trenchii</name>
    <dbReference type="NCBI Taxonomy" id="1381693"/>
    <lineage>
        <taxon>Eukaryota</taxon>
        <taxon>Sar</taxon>
        <taxon>Alveolata</taxon>
        <taxon>Dinophyceae</taxon>
        <taxon>Suessiales</taxon>
        <taxon>Symbiodiniaceae</taxon>
        <taxon>Durusdinium</taxon>
    </lineage>
</organism>
<name>A0ABP0PJ21_9DINO</name>
<gene>
    <name evidence="1" type="ORF">CCMP2556_LOCUS37246</name>
</gene>
<dbReference type="EMBL" id="CAXAMN010023156">
    <property type="protein sequence ID" value="CAK9075621.1"/>
    <property type="molecule type" value="Genomic_DNA"/>
</dbReference>
<reference evidence="1 2" key="1">
    <citation type="submission" date="2024-02" db="EMBL/GenBank/DDBJ databases">
        <authorList>
            <person name="Chen Y."/>
            <person name="Shah S."/>
            <person name="Dougan E. K."/>
            <person name="Thang M."/>
            <person name="Chan C."/>
        </authorList>
    </citation>
    <scope>NUCLEOTIDE SEQUENCE [LARGE SCALE GENOMIC DNA]</scope>
</reference>
<sequence length="236" mass="26294">MEKRCLLLRQMDKSSLTSFVRRVLTDANQKFQNVQVDKMHHIGVIDLSKYGRLTVPDINEAAQWSHNILSLNEQFSMVLVVCPMLAGEAILGGLRGENRRIEDKFDQMGMEMKQVVLEETGSSGVSDSSPMTLYALLTMLEKRGVLDAKLTGHKVERPPEVVRGEASDSITIAHEAFSVFRPNPVAQVKQVKASNIAGFIGLRALTSSNFITLAWRPLALETIGYIPKLCEFLFSN</sequence>
<evidence type="ECO:0000313" key="2">
    <source>
        <dbReference type="Proteomes" id="UP001642484"/>
    </source>
</evidence>